<dbReference type="EMBL" id="JAQSIP010000003">
    <property type="protein sequence ID" value="MDD0838270.1"/>
    <property type="molecule type" value="Genomic_DNA"/>
</dbReference>
<name>A0ABT5MW73_9BURK</name>
<comment type="caution">
    <text evidence="3">The sequence shown here is derived from an EMBL/GenBank/DDBJ whole genome shotgun (WGS) entry which is preliminary data.</text>
</comment>
<dbReference type="PANTHER" id="PTHR30438">
    <property type="entry name" value="36 KDA ANTIGEN-RELATED"/>
    <property type="match status" value="1"/>
</dbReference>
<gene>
    <name evidence="3" type="ORF">PSQ40_06780</name>
</gene>
<dbReference type="Proteomes" id="UP001528673">
    <property type="component" value="Unassembled WGS sequence"/>
</dbReference>
<dbReference type="RefSeq" id="WP_273949977.1">
    <property type="nucleotide sequence ID" value="NZ_JAQSIP010000003.1"/>
</dbReference>
<evidence type="ECO:0000313" key="4">
    <source>
        <dbReference type="Proteomes" id="UP001528673"/>
    </source>
</evidence>
<keyword evidence="2" id="KW-1133">Transmembrane helix</keyword>
<proteinExistence type="predicted"/>
<feature type="transmembrane region" description="Helical" evidence="2">
    <location>
        <begin position="44"/>
        <end position="61"/>
    </location>
</feature>
<dbReference type="Gene3D" id="2.40.50.100">
    <property type="match status" value="1"/>
</dbReference>
<keyword evidence="2" id="KW-0472">Membrane</keyword>
<evidence type="ECO:0000256" key="2">
    <source>
        <dbReference type="SAM" id="Phobius"/>
    </source>
</evidence>
<dbReference type="SUPFAM" id="SSF111369">
    <property type="entry name" value="HlyD-like secretion proteins"/>
    <property type="match status" value="1"/>
</dbReference>
<sequence>MTTTPDNANAPRPAVASASSAAAPKPTATAKPAVLPKKAPNRSWQGLVAVVVVVGVGVWAWQTFKPAPGPAGLGSGNGRMDATQIDVAAQTSGRLIEVLVHEGDSVQAGQVLARMKVDTLEAQREQAVARIEQADSDIESARVMVGLRERDRAGAAARTLVQVADLKMARQHMVRSDNLAQDGAASTQQRDDDRDRVASLEAAVAASLAQEAVAQQAVVAAKSSVLTSLAARKAAVAALAQVDASLDDSILIAMTSARVQSRLAEPGEVLGNGGKVLNMIDLTDVFMTFFVPEEVAGRIALGAEARIALDAFPGEAVPAQISFVASTAQFTPKTVETASERQKLMFRVKAKVDPKWLQQNIKRVKTGVPGVAWVKLDAQATWPADLQVKVAGAQKENAQ</sequence>
<protein>
    <submittedName>
        <fullName evidence="3">Efflux RND transporter periplasmic adaptor subunit</fullName>
    </submittedName>
</protein>
<accession>A0ABT5MW73</accession>
<reference evidence="3 4" key="1">
    <citation type="submission" date="2023-02" db="EMBL/GenBank/DDBJ databases">
        <title>Bacterial whole genomic sequence of Curvibacter sp. HBC61.</title>
        <authorList>
            <person name="Le V."/>
            <person name="Ko S.-R."/>
            <person name="Ahn C.-Y."/>
            <person name="Oh H.-M."/>
        </authorList>
    </citation>
    <scope>NUCLEOTIDE SEQUENCE [LARGE SCALE GENOMIC DNA]</scope>
    <source>
        <strain evidence="3 4">HBC61</strain>
    </source>
</reference>
<evidence type="ECO:0000256" key="1">
    <source>
        <dbReference type="SAM" id="MobiDB-lite"/>
    </source>
</evidence>
<dbReference type="Gene3D" id="2.40.30.170">
    <property type="match status" value="1"/>
</dbReference>
<feature type="region of interest" description="Disordered" evidence="1">
    <location>
        <begin position="175"/>
        <end position="195"/>
    </location>
</feature>
<dbReference type="PANTHER" id="PTHR30438:SF2">
    <property type="entry name" value="MEMBRANE PROTEIN"/>
    <property type="match status" value="1"/>
</dbReference>
<feature type="region of interest" description="Disordered" evidence="1">
    <location>
        <begin position="1"/>
        <end position="34"/>
    </location>
</feature>
<keyword evidence="4" id="KW-1185">Reference proteome</keyword>
<keyword evidence="2" id="KW-0812">Transmembrane</keyword>
<organism evidence="3 4">
    <name type="scientific">Curvibacter cyanobacteriorum</name>
    <dbReference type="NCBI Taxonomy" id="3026422"/>
    <lineage>
        <taxon>Bacteria</taxon>
        <taxon>Pseudomonadati</taxon>
        <taxon>Pseudomonadota</taxon>
        <taxon>Betaproteobacteria</taxon>
        <taxon>Burkholderiales</taxon>
        <taxon>Comamonadaceae</taxon>
        <taxon>Curvibacter</taxon>
    </lineage>
</organism>
<feature type="compositionally biased region" description="Low complexity" evidence="1">
    <location>
        <begin position="7"/>
        <end position="34"/>
    </location>
</feature>
<evidence type="ECO:0000313" key="3">
    <source>
        <dbReference type="EMBL" id="MDD0838270.1"/>
    </source>
</evidence>